<feature type="transmembrane region" description="Helical" evidence="7">
    <location>
        <begin position="109"/>
        <end position="132"/>
    </location>
</feature>
<keyword evidence="10" id="KW-1185">Reference proteome</keyword>
<dbReference type="Gene3D" id="1.20.1530.20">
    <property type="match status" value="1"/>
</dbReference>
<evidence type="ECO:0000313" key="9">
    <source>
        <dbReference type="EMBL" id="TPX74703.1"/>
    </source>
</evidence>
<keyword evidence="6 7" id="KW-0472">Membrane</keyword>
<protein>
    <recommendedName>
        <fullName evidence="8">Cation/H+ exchanger transmembrane domain-containing protein</fullName>
    </recommendedName>
</protein>
<evidence type="ECO:0000256" key="6">
    <source>
        <dbReference type="ARBA" id="ARBA00023136"/>
    </source>
</evidence>
<evidence type="ECO:0000256" key="7">
    <source>
        <dbReference type="SAM" id="Phobius"/>
    </source>
</evidence>
<evidence type="ECO:0000256" key="5">
    <source>
        <dbReference type="ARBA" id="ARBA00023065"/>
    </source>
</evidence>
<keyword evidence="3 7" id="KW-0812">Transmembrane</keyword>
<dbReference type="PANTHER" id="PTHR32468:SF0">
    <property type="entry name" value="K(+)_H(+) ANTIPORTER 1"/>
    <property type="match status" value="1"/>
</dbReference>
<feature type="transmembrane region" description="Helical" evidence="7">
    <location>
        <begin position="180"/>
        <end position="202"/>
    </location>
</feature>
<feature type="transmembrane region" description="Helical" evidence="7">
    <location>
        <begin position="44"/>
        <end position="65"/>
    </location>
</feature>
<keyword evidence="5" id="KW-0406">Ion transport</keyword>
<dbReference type="GO" id="GO:0016020">
    <property type="term" value="C:membrane"/>
    <property type="evidence" value="ECO:0007669"/>
    <property type="project" value="UniProtKB-SubCell"/>
</dbReference>
<dbReference type="Proteomes" id="UP000320333">
    <property type="component" value="Unassembled WGS sequence"/>
</dbReference>
<dbReference type="AlphaFoldDB" id="A0A507FEQ4"/>
<evidence type="ECO:0000256" key="4">
    <source>
        <dbReference type="ARBA" id="ARBA00022989"/>
    </source>
</evidence>
<dbReference type="Pfam" id="PF00999">
    <property type="entry name" value="Na_H_Exchanger"/>
    <property type="match status" value="1"/>
</dbReference>
<gene>
    <name evidence="9" type="ORF">CcCBS67573_g04012</name>
</gene>
<feature type="transmembrane region" description="Helical" evidence="7">
    <location>
        <begin position="395"/>
        <end position="414"/>
    </location>
</feature>
<evidence type="ECO:0000256" key="3">
    <source>
        <dbReference type="ARBA" id="ARBA00022692"/>
    </source>
</evidence>
<dbReference type="InterPro" id="IPR050794">
    <property type="entry name" value="CPA2_transporter"/>
</dbReference>
<dbReference type="PANTHER" id="PTHR32468">
    <property type="entry name" value="CATION/H + ANTIPORTER"/>
    <property type="match status" value="1"/>
</dbReference>
<keyword evidence="4 7" id="KW-1133">Transmembrane helix</keyword>
<feature type="transmembrane region" description="Helical" evidence="7">
    <location>
        <begin position="250"/>
        <end position="280"/>
    </location>
</feature>
<evidence type="ECO:0000256" key="2">
    <source>
        <dbReference type="ARBA" id="ARBA00022448"/>
    </source>
</evidence>
<feature type="transmembrane region" description="Helical" evidence="7">
    <location>
        <begin position="138"/>
        <end position="159"/>
    </location>
</feature>
<feature type="transmembrane region" description="Helical" evidence="7">
    <location>
        <begin position="20"/>
        <end position="39"/>
    </location>
</feature>
<sequence length="834" mass="89894">MTFSSMLAGENPLTEPIGIYLMQVLLVISISRLIPLSFLKQPRIVAEVITGIVLGQSGLCRVPAFASNLFPPSSFKILSNTANFGLVFYMFLVGLELDPRLILKNFSRAFPISAAGSALPFFASIGASALLYNEYADSGAVAFPPFFTFVAAAMSLTTYPSIARIVTEKKLQTTPLGQTTLAVAAVNDIGSWIFLLFVIGLINNTANTAVGAYIFLTMILYTLFLWFAVRPFLGRLVDLSGSSDSLSQMLIFLTLMCVLISAFFTQAIGASSIFGAFLVGVIVPHDHSFAVNLVEKLEDIMDICFMPLYFFTLGFYARIDLLTSGMDWGMIVLFVAVSGLTKILGHTLAAKFMNNFTWKESFTIGAILNSRGFLEFIILNLGLHANIISAKVFTILLVVVLISDIITGPIASFICPSNTAAITKADTDMMSAEPLTSKVGGSLKLVLPFEATFSRNLNILCYLPNMQSVPGTMALTDYFKSSQLELSVTSLRLIRLSDRTSSVMMATTDTSDTLRHDPVTSIFRSFGILNGIKTASRLGIAPIEEFAEQIVQSAGHCNLIILPWSVAPSGSFLPNNHNLGEGLTVRGAGLLESGGVGGGAGNPVDIAVQALDSVPIDEGLRGPLIEGVQKLATCNVAVFLDRGFGRVAIAPFKTDGALAFSHVTTAEVIGNSHATLAVLPEDAPVGNSKKSVLSYESTRIFLPFFGKMQDCIEALKLTALLSRRKNVHLFVVHVVRAVADASDDRDALYLEGVRAHLVKQNGSNSQVQFEKVTTGAPVAALSEKVKAFLRDGRDLLVLGASIYQQAYEFREWVDKEVTASVLTVQKRGDGAVEH</sequence>
<proteinExistence type="predicted"/>
<feature type="transmembrane region" description="Helical" evidence="7">
    <location>
        <begin position="77"/>
        <end position="97"/>
    </location>
</feature>
<feature type="transmembrane region" description="Helical" evidence="7">
    <location>
        <begin position="331"/>
        <end position="350"/>
    </location>
</feature>
<dbReference type="GO" id="GO:1902600">
    <property type="term" value="P:proton transmembrane transport"/>
    <property type="evidence" value="ECO:0007669"/>
    <property type="project" value="InterPro"/>
</dbReference>
<feature type="transmembrane region" description="Helical" evidence="7">
    <location>
        <begin position="208"/>
        <end position="229"/>
    </location>
</feature>
<dbReference type="OrthoDB" id="2687058at2759"/>
<dbReference type="STRING" id="246404.A0A507FEQ4"/>
<dbReference type="GO" id="GO:0015297">
    <property type="term" value="F:antiporter activity"/>
    <property type="evidence" value="ECO:0007669"/>
    <property type="project" value="InterPro"/>
</dbReference>
<dbReference type="InterPro" id="IPR038770">
    <property type="entry name" value="Na+/solute_symporter_sf"/>
</dbReference>
<comment type="subcellular location">
    <subcellularLocation>
        <location evidence="1">Membrane</location>
        <topology evidence="1">Multi-pass membrane protein</topology>
    </subcellularLocation>
</comment>
<reference evidence="9 10" key="1">
    <citation type="journal article" date="2019" name="Sci. Rep.">
        <title>Comparative genomics of chytrid fungi reveal insights into the obligate biotrophic and pathogenic lifestyle of Synchytrium endobioticum.</title>
        <authorList>
            <person name="van de Vossenberg B.T.L.H."/>
            <person name="Warris S."/>
            <person name="Nguyen H.D.T."/>
            <person name="van Gent-Pelzer M.P.E."/>
            <person name="Joly D.L."/>
            <person name="van de Geest H.C."/>
            <person name="Bonants P.J.M."/>
            <person name="Smith D.S."/>
            <person name="Levesque C.A."/>
            <person name="van der Lee T.A.J."/>
        </authorList>
    </citation>
    <scope>NUCLEOTIDE SEQUENCE [LARGE SCALE GENOMIC DNA]</scope>
    <source>
        <strain evidence="9 10">CBS 675.73</strain>
    </source>
</reference>
<feature type="transmembrane region" description="Helical" evidence="7">
    <location>
        <begin position="300"/>
        <end position="319"/>
    </location>
</feature>
<comment type="caution">
    <text evidence="9">The sequence shown here is derived from an EMBL/GenBank/DDBJ whole genome shotgun (WGS) entry which is preliminary data.</text>
</comment>
<keyword evidence="2" id="KW-0813">Transport</keyword>
<dbReference type="EMBL" id="QEAP01000112">
    <property type="protein sequence ID" value="TPX74703.1"/>
    <property type="molecule type" value="Genomic_DNA"/>
</dbReference>
<dbReference type="InterPro" id="IPR006153">
    <property type="entry name" value="Cation/H_exchanger_TM"/>
</dbReference>
<feature type="transmembrane region" description="Helical" evidence="7">
    <location>
        <begin position="362"/>
        <end position="383"/>
    </location>
</feature>
<organism evidence="9 10">
    <name type="scientific">Chytriomyces confervae</name>
    <dbReference type="NCBI Taxonomy" id="246404"/>
    <lineage>
        <taxon>Eukaryota</taxon>
        <taxon>Fungi</taxon>
        <taxon>Fungi incertae sedis</taxon>
        <taxon>Chytridiomycota</taxon>
        <taxon>Chytridiomycota incertae sedis</taxon>
        <taxon>Chytridiomycetes</taxon>
        <taxon>Chytridiales</taxon>
        <taxon>Chytriomycetaceae</taxon>
        <taxon>Chytriomyces</taxon>
    </lineage>
</organism>
<evidence type="ECO:0000259" key="8">
    <source>
        <dbReference type="Pfam" id="PF00999"/>
    </source>
</evidence>
<feature type="domain" description="Cation/H+ exchanger transmembrane" evidence="8">
    <location>
        <begin position="26"/>
        <end position="414"/>
    </location>
</feature>
<accession>A0A507FEQ4</accession>
<evidence type="ECO:0000256" key="1">
    <source>
        <dbReference type="ARBA" id="ARBA00004141"/>
    </source>
</evidence>
<evidence type="ECO:0000313" key="10">
    <source>
        <dbReference type="Proteomes" id="UP000320333"/>
    </source>
</evidence>
<name>A0A507FEQ4_9FUNG</name>